<dbReference type="Proteomes" id="UP000316726">
    <property type="component" value="Chromosome 1"/>
</dbReference>
<feature type="transmembrane region" description="Helical" evidence="1">
    <location>
        <begin position="12"/>
        <end position="35"/>
    </location>
</feature>
<dbReference type="PANTHER" id="PTHR15852">
    <property type="entry name" value="PLASTID TRANSCRIPTIONALLY ACTIVE PROTEIN"/>
    <property type="match status" value="1"/>
</dbReference>
<keyword evidence="1" id="KW-0812">Transmembrane</keyword>
<dbReference type="SUPFAM" id="SSF57938">
    <property type="entry name" value="DnaJ/Hsp40 cysteine-rich domain"/>
    <property type="match status" value="1"/>
</dbReference>
<evidence type="ECO:0000313" key="2">
    <source>
        <dbReference type="EMBL" id="QDZ18326.1"/>
    </source>
</evidence>
<dbReference type="EMBL" id="CP031034">
    <property type="protein sequence ID" value="QDZ18326.1"/>
    <property type="molecule type" value="Genomic_DNA"/>
</dbReference>
<keyword evidence="1" id="KW-0472">Membrane</keyword>
<sequence length="120" mass="12689">MFAEEETALNVFQTMLLFLGGAGGIAAGVAVPMFYQSASEASEKRPNSQVCFVCRGTAESMCRFCSGMGQTPMTLGSGETRMSICVNCSGAGKKVCTTCAGTGIQPRYLDRRVFAEEGDD</sequence>
<evidence type="ECO:0000313" key="3">
    <source>
        <dbReference type="Proteomes" id="UP000316726"/>
    </source>
</evidence>
<proteinExistence type="predicted"/>
<dbReference type="InterPro" id="IPR035272">
    <property type="entry name" value="DUF5351"/>
</dbReference>
<keyword evidence="3" id="KW-1185">Reference proteome</keyword>
<dbReference type="OrthoDB" id="535916at2759"/>
<gene>
    <name evidence="2" type="ORF">A3770_01p08440</name>
</gene>
<protein>
    <submittedName>
        <fullName evidence="2">Uncharacterized protein</fullName>
    </submittedName>
</protein>
<keyword evidence="1" id="KW-1133">Transmembrane helix</keyword>
<name>A0A5B8MCT2_9CHLO</name>
<dbReference type="InterPro" id="IPR036410">
    <property type="entry name" value="HSP_DnaJ_Cys-rich_dom_sf"/>
</dbReference>
<organism evidence="2 3">
    <name type="scientific">Chloropicon primus</name>
    <dbReference type="NCBI Taxonomy" id="1764295"/>
    <lineage>
        <taxon>Eukaryota</taxon>
        <taxon>Viridiplantae</taxon>
        <taxon>Chlorophyta</taxon>
        <taxon>Chloropicophyceae</taxon>
        <taxon>Chloropicales</taxon>
        <taxon>Chloropicaceae</taxon>
        <taxon>Chloropicon</taxon>
    </lineage>
</organism>
<evidence type="ECO:0000256" key="1">
    <source>
        <dbReference type="SAM" id="Phobius"/>
    </source>
</evidence>
<dbReference type="AlphaFoldDB" id="A0A5B8MCT2"/>
<accession>A0A5B8MCT2</accession>
<reference evidence="2 3" key="1">
    <citation type="submission" date="2018-07" db="EMBL/GenBank/DDBJ databases">
        <title>The complete nuclear genome of the prasinophyte Chloropicon primus (CCMP1205).</title>
        <authorList>
            <person name="Pombert J.-F."/>
            <person name="Otis C."/>
            <person name="Turmel M."/>
            <person name="Lemieux C."/>
        </authorList>
    </citation>
    <scope>NUCLEOTIDE SEQUENCE [LARGE SCALE GENOMIC DNA]</scope>
    <source>
        <strain evidence="2 3">CCMP1205</strain>
    </source>
</reference>
<dbReference type="Pfam" id="PF17302">
    <property type="entry name" value="DUF5351"/>
    <property type="match status" value="1"/>
</dbReference>
<dbReference type="PANTHER" id="PTHR15852:SF27">
    <property type="entry name" value="PROTEIN DISULFIDE-ISOMERASE LQY1, CHLOROPLASTIC"/>
    <property type="match status" value="1"/>
</dbReference>